<evidence type="ECO:0000313" key="1">
    <source>
        <dbReference type="EMBL" id="KAI3721960.1"/>
    </source>
</evidence>
<name>A0ACB9BJ53_CICIN</name>
<reference evidence="2" key="1">
    <citation type="journal article" date="2022" name="Mol. Ecol. Resour.">
        <title>The genomes of chicory, endive, great burdock and yacon provide insights into Asteraceae palaeo-polyploidization history and plant inulin production.</title>
        <authorList>
            <person name="Fan W."/>
            <person name="Wang S."/>
            <person name="Wang H."/>
            <person name="Wang A."/>
            <person name="Jiang F."/>
            <person name="Liu H."/>
            <person name="Zhao H."/>
            <person name="Xu D."/>
            <person name="Zhang Y."/>
        </authorList>
    </citation>
    <scope>NUCLEOTIDE SEQUENCE [LARGE SCALE GENOMIC DNA]</scope>
    <source>
        <strain evidence="2">cv. Punajuju</strain>
    </source>
</reference>
<reference evidence="1 2" key="2">
    <citation type="journal article" date="2022" name="Mol. Ecol. Resour.">
        <title>The genomes of chicory, endive, great burdock and yacon provide insights into Asteraceae paleo-polyploidization history and plant inulin production.</title>
        <authorList>
            <person name="Fan W."/>
            <person name="Wang S."/>
            <person name="Wang H."/>
            <person name="Wang A."/>
            <person name="Jiang F."/>
            <person name="Liu H."/>
            <person name="Zhao H."/>
            <person name="Xu D."/>
            <person name="Zhang Y."/>
        </authorList>
    </citation>
    <scope>NUCLEOTIDE SEQUENCE [LARGE SCALE GENOMIC DNA]</scope>
    <source>
        <strain evidence="2">cv. Punajuju</strain>
        <tissue evidence="1">Leaves</tissue>
    </source>
</reference>
<keyword evidence="2" id="KW-1185">Reference proteome</keyword>
<sequence>MSNTCSILPVPGICSLPVVKHTTFRRTVSARFKPLSSVRSSAVSMKQSFMTTTNFEDDSTLEGEHLETEVEHITLKDYFEQSRDLLIKLDGGPPRWFSPLECGSRLTKERYEL</sequence>
<evidence type="ECO:0000313" key="2">
    <source>
        <dbReference type="Proteomes" id="UP001055811"/>
    </source>
</evidence>
<proteinExistence type="predicted"/>
<gene>
    <name evidence="1" type="ORF">L2E82_32980</name>
</gene>
<accession>A0ACB9BJ53</accession>
<comment type="caution">
    <text evidence="1">The sequence shown here is derived from an EMBL/GenBank/DDBJ whole genome shotgun (WGS) entry which is preliminary data.</text>
</comment>
<organism evidence="1 2">
    <name type="scientific">Cichorium intybus</name>
    <name type="common">Chicory</name>
    <dbReference type="NCBI Taxonomy" id="13427"/>
    <lineage>
        <taxon>Eukaryota</taxon>
        <taxon>Viridiplantae</taxon>
        <taxon>Streptophyta</taxon>
        <taxon>Embryophyta</taxon>
        <taxon>Tracheophyta</taxon>
        <taxon>Spermatophyta</taxon>
        <taxon>Magnoliopsida</taxon>
        <taxon>eudicotyledons</taxon>
        <taxon>Gunneridae</taxon>
        <taxon>Pentapetalae</taxon>
        <taxon>asterids</taxon>
        <taxon>campanulids</taxon>
        <taxon>Asterales</taxon>
        <taxon>Asteraceae</taxon>
        <taxon>Cichorioideae</taxon>
        <taxon>Cichorieae</taxon>
        <taxon>Cichoriinae</taxon>
        <taxon>Cichorium</taxon>
    </lineage>
</organism>
<dbReference type="Proteomes" id="UP001055811">
    <property type="component" value="Linkage Group LG06"/>
</dbReference>
<dbReference type="EMBL" id="CM042014">
    <property type="protein sequence ID" value="KAI3721960.1"/>
    <property type="molecule type" value="Genomic_DNA"/>
</dbReference>
<protein>
    <submittedName>
        <fullName evidence="1">Uncharacterized protein</fullName>
    </submittedName>
</protein>